<dbReference type="InterPro" id="IPR041899">
    <property type="entry name" value="MAGE_WH2"/>
</dbReference>
<dbReference type="RefSeq" id="XP_023559587.1">
    <property type="nucleotide sequence ID" value="XM_023703819.1"/>
</dbReference>
<proteinExistence type="predicted"/>
<dbReference type="GO" id="GO:0005634">
    <property type="term" value="C:nucleus"/>
    <property type="evidence" value="ECO:0007669"/>
    <property type="project" value="TreeGrafter"/>
</dbReference>
<dbReference type="Gene3D" id="1.10.10.1200">
    <property type="entry name" value="MAGE homology domain, winged helix WH1 motif"/>
    <property type="match status" value="1"/>
</dbReference>
<dbReference type="GO" id="GO:0000122">
    <property type="term" value="P:negative regulation of transcription by RNA polymerase II"/>
    <property type="evidence" value="ECO:0007669"/>
    <property type="project" value="TreeGrafter"/>
</dbReference>
<dbReference type="FunFam" id="1.10.10.1210:FF:000001">
    <property type="entry name" value="melanoma-associated antigen D1"/>
    <property type="match status" value="1"/>
</dbReference>
<dbReference type="GeneID" id="101574461"/>
<dbReference type="Gene3D" id="1.10.10.1210">
    <property type="entry name" value="MAGE homology domain, winged helix WH2 motif"/>
    <property type="match status" value="1"/>
</dbReference>
<evidence type="ECO:0000313" key="3">
    <source>
        <dbReference type="Proteomes" id="UP000515203"/>
    </source>
</evidence>
<dbReference type="AlphaFoldDB" id="A0A6P6DHS0"/>
<name>A0A6P6DHS0_OCTDE</name>
<evidence type="ECO:0000313" key="6">
    <source>
        <dbReference type="RefSeq" id="XP_023559588.1"/>
    </source>
</evidence>
<dbReference type="InterPro" id="IPR021072">
    <property type="entry name" value="MAGE_N"/>
</dbReference>
<gene>
    <name evidence="4 5 6 7" type="primary">LOC101574461</name>
</gene>
<dbReference type="PANTHER" id="PTHR11736">
    <property type="entry name" value="MELANOMA-ASSOCIATED ANTIGEN MAGE ANTIGEN"/>
    <property type="match status" value="1"/>
</dbReference>
<feature type="region of interest" description="Disordered" evidence="1">
    <location>
        <begin position="1"/>
        <end position="41"/>
    </location>
</feature>
<dbReference type="InterPro" id="IPR037445">
    <property type="entry name" value="MAGE"/>
</dbReference>
<sequence>MMPYGQKGKPNKLGGSHPTQRNTQVPMGAQAPMDRVEEAVATTSSAPFLSYEEMGARPKQRLGLGTPSCPQNSRGTLSPPAARESSEMNQCIMSSSRQEVKDQRPSQDMTLPQMLRHVFLNDKLDKLVPFLLGKYQKSEQVTMEEMLHAIHHDYREQFPLIFRDFCECMRLGFGIDMREVYSPEHKYVLVPLLGLTYNGLLDDDYQSFPQISILIVILTIIFIKGNRASEEDIAQVLRMRKMLAQKDNIELGEPWKFITVDLIRERYLEYQQIPNSYPPRFEFLWGPRAYAETSKMKLLEHLARLHRRDPRSYPVLYAEALREEQDMASGPECAKWMRGAWRFPKAQE</sequence>
<dbReference type="Proteomes" id="UP000515203">
    <property type="component" value="Unplaced"/>
</dbReference>
<evidence type="ECO:0000313" key="4">
    <source>
        <dbReference type="RefSeq" id="XP_012372910.2"/>
    </source>
</evidence>
<protein>
    <submittedName>
        <fullName evidence="4 5">Melanoma-associated antigen 10-like</fullName>
    </submittedName>
</protein>
<feature type="domain" description="MAGE" evidence="2">
    <location>
        <begin position="120"/>
        <end position="320"/>
    </location>
</feature>
<keyword evidence="3" id="KW-1185">Reference proteome</keyword>
<accession>A0A6P6DHS0</accession>
<dbReference type="RefSeq" id="XP_023559589.1">
    <property type="nucleotide sequence ID" value="XM_023703821.1"/>
</dbReference>
<dbReference type="OrthoDB" id="205198at2759"/>
<feature type="region of interest" description="Disordered" evidence="1">
    <location>
        <begin position="59"/>
        <end position="85"/>
    </location>
</feature>
<dbReference type="RefSeq" id="XP_012372910.2">
    <property type="nucleotide sequence ID" value="XM_012517456.2"/>
</dbReference>
<dbReference type="SMART" id="SM01373">
    <property type="entry name" value="MAGE"/>
    <property type="match status" value="1"/>
</dbReference>
<evidence type="ECO:0000313" key="7">
    <source>
        <dbReference type="RefSeq" id="XP_023559589.1"/>
    </source>
</evidence>
<reference evidence="4 5" key="1">
    <citation type="submission" date="2025-04" db="UniProtKB">
        <authorList>
            <consortium name="RefSeq"/>
        </authorList>
    </citation>
    <scope>IDENTIFICATION</scope>
</reference>
<dbReference type="PROSITE" id="PS50838">
    <property type="entry name" value="MAGE"/>
    <property type="match status" value="1"/>
</dbReference>
<dbReference type="Pfam" id="PF01454">
    <property type="entry name" value="MAGE"/>
    <property type="match status" value="1"/>
</dbReference>
<dbReference type="SMART" id="SM01392">
    <property type="entry name" value="MAGE_N"/>
    <property type="match status" value="1"/>
</dbReference>
<organism evidence="3 7">
    <name type="scientific">Octodon degus</name>
    <name type="common">Degu</name>
    <name type="synonym">Sciurus degus</name>
    <dbReference type="NCBI Taxonomy" id="10160"/>
    <lineage>
        <taxon>Eukaryota</taxon>
        <taxon>Metazoa</taxon>
        <taxon>Chordata</taxon>
        <taxon>Craniata</taxon>
        <taxon>Vertebrata</taxon>
        <taxon>Euteleostomi</taxon>
        <taxon>Mammalia</taxon>
        <taxon>Eutheria</taxon>
        <taxon>Euarchontoglires</taxon>
        <taxon>Glires</taxon>
        <taxon>Rodentia</taxon>
        <taxon>Hystricomorpha</taxon>
        <taxon>Octodontidae</taxon>
        <taxon>Octodon</taxon>
    </lineage>
</organism>
<dbReference type="PANTHER" id="PTHR11736:SF14">
    <property type="entry name" value="NSE3 HOMOLOG, SMC5-SMC6 COMPLEX COMPONENT"/>
    <property type="match status" value="1"/>
</dbReference>
<dbReference type="InterPro" id="IPR041898">
    <property type="entry name" value="MAGE_WH1"/>
</dbReference>
<dbReference type="InterPro" id="IPR002190">
    <property type="entry name" value="MHD_dom"/>
</dbReference>
<evidence type="ECO:0000313" key="5">
    <source>
        <dbReference type="RefSeq" id="XP_023559587.1"/>
    </source>
</evidence>
<evidence type="ECO:0000256" key="1">
    <source>
        <dbReference type="SAM" id="MobiDB-lite"/>
    </source>
</evidence>
<evidence type="ECO:0000259" key="2">
    <source>
        <dbReference type="PROSITE" id="PS50838"/>
    </source>
</evidence>
<dbReference type="RefSeq" id="XP_023559588.1">
    <property type="nucleotide sequence ID" value="XM_023703820.1"/>
</dbReference>